<name>A0A1C4X2M7_MICVI</name>
<evidence type="ECO:0000256" key="5">
    <source>
        <dbReference type="PROSITE-ProRule" id="PRU01240"/>
    </source>
</evidence>
<feature type="compositionally biased region" description="Low complexity" evidence="7">
    <location>
        <begin position="153"/>
        <end position="172"/>
    </location>
</feature>
<feature type="domain" description="Peptidase S8/S53" evidence="9">
    <location>
        <begin position="197"/>
        <end position="619"/>
    </location>
</feature>
<keyword evidence="8" id="KW-0732">Signal</keyword>
<evidence type="ECO:0000256" key="6">
    <source>
        <dbReference type="RuleBase" id="RU003355"/>
    </source>
</evidence>
<dbReference type="RefSeq" id="WP_089006768.1">
    <property type="nucleotide sequence ID" value="NZ_LT607411.1"/>
</dbReference>
<gene>
    <name evidence="10" type="ORF">GA0074695_2954</name>
</gene>
<evidence type="ECO:0000256" key="8">
    <source>
        <dbReference type="SAM" id="SignalP"/>
    </source>
</evidence>
<dbReference type="InterPro" id="IPR023827">
    <property type="entry name" value="Peptidase_S8_Asp-AS"/>
</dbReference>
<proteinExistence type="inferred from homology"/>
<evidence type="ECO:0000256" key="4">
    <source>
        <dbReference type="ARBA" id="ARBA00022825"/>
    </source>
</evidence>
<protein>
    <submittedName>
        <fullName evidence="10">Pre-peptidase C-terminal domain-containing protein</fullName>
    </submittedName>
</protein>
<reference evidence="11" key="1">
    <citation type="submission" date="2016-06" db="EMBL/GenBank/DDBJ databases">
        <authorList>
            <person name="Varghese N."/>
            <person name="Submissions Spin"/>
        </authorList>
    </citation>
    <scope>NUCLEOTIDE SEQUENCE [LARGE SCALE GENOMIC DNA]</scope>
    <source>
        <strain evidence="11">DSM 43909</strain>
    </source>
</reference>
<feature type="region of interest" description="Disordered" evidence="7">
    <location>
        <begin position="153"/>
        <end position="175"/>
    </location>
</feature>
<dbReference type="SUPFAM" id="SSF52743">
    <property type="entry name" value="Subtilisin-like"/>
    <property type="match status" value="1"/>
</dbReference>
<dbReference type="PANTHER" id="PTHR43806">
    <property type="entry name" value="PEPTIDASE S8"/>
    <property type="match status" value="1"/>
</dbReference>
<evidence type="ECO:0000256" key="1">
    <source>
        <dbReference type="ARBA" id="ARBA00011073"/>
    </source>
</evidence>
<comment type="similarity">
    <text evidence="1 5 6">Belongs to the peptidase S8 family.</text>
</comment>
<dbReference type="PROSITE" id="PS51892">
    <property type="entry name" value="SUBTILASE"/>
    <property type="match status" value="1"/>
</dbReference>
<evidence type="ECO:0000256" key="7">
    <source>
        <dbReference type="SAM" id="MobiDB-lite"/>
    </source>
</evidence>
<evidence type="ECO:0000313" key="11">
    <source>
        <dbReference type="Proteomes" id="UP000198242"/>
    </source>
</evidence>
<dbReference type="GO" id="GO:0006508">
    <property type="term" value="P:proteolysis"/>
    <property type="evidence" value="ECO:0007669"/>
    <property type="project" value="UniProtKB-KW"/>
</dbReference>
<evidence type="ECO:0000256" key="3">
    <source>
        <dbReference type="ARBA" id="ARBA00022801"/>
    </source>
</evidence>
<keyword evidence="2 5" id="KW-0645">Protease</keyword>
<feature type="active site" description="Charge relay system" evidence="5">
    <location>
        <position position="576"/>
    </location>
</feature>
<feature type="signal peptide" evidence="8">
    <location>
        <begin position="1"/>
        <end position="37"/>
    </location>
</feature>
<dbReference type="PANTHER" id="PTHR43806:SF11">
    <property type="entry name" value="CEREVISIN-RELATED"/>
    <property type="match status" value="1"/>
</dbReference>
<dbReference type="Proteomes" id="UP000198242">
    <property type="component" value="Chromosome I"/>
</dbReference>
<evidence type="ECO:0000313" key="10">
    <source>
        <dbReference type="EMBL" id="SCF02699.1"/>
    </source>
</evidence>
<accession>A0A1C4X2M7</accession>
<keyword evidence="3 5" id="KW-0378">Hydrolase</keyword>
<dbReference type="InterPro" id="IPR000209">
    <property type="entry name" value="Peptidase_S8/S53_dom"/>
</dbReference>
<dbReference type="GO" id="GO:0004252">
    <property type="term" value="F:serine-type endopeptidase activity"/>
    <property type="evidence" value="ECO:0007669"/>
    <property type="project" value="UniProtKB-UniRule"/>
</dbReference>
<dbReference type="InterPro" id="IPR036852">
    <property type="entry name" value="Peptidase_S8/S53_dom_sf"/>
</dbReference>
<keyword evidence="4 5" id="KW-0720">Serine protease</keyword>
<dbReference type="OrthoDB" id="9813435at2"/>
<dbReference type="EMBL" id="LT607411">
    <property type="protein sequence ID" value="SCF02699.1"/>
    <property type="molecule type" value="Genomic_DNA"/>
</dbReference>
<keyword evidence="11" id="KW-1185">Reference proteome</keyword>
<feature type="active site" description="Charge relay system" evidence="5">
    <location>
        <position position="206"/>
    </location>
</feature>
<dbReference type="Gene3D" id="3.40.50.200">
    <property type="entry name" value="Peptidase S8/S53 domain"/>
    <property type="match status" value="2"/>
</dbReference>
<dbReference type="Pfam" id="PF00082">
    <property type="entry name" value="Peptidase_S8"/>
    <property type="match status" value="1"/>
</dbReference>
<dbReference type="AlphaFoldDB" id="A0A1C4X2M7"/>
<feature type="chain" id="PRO_5008707514" evidence="8">
    <location>
        <begin position="38"/>
        <end position="889"/>
    </location>
</feature>
<dbReference type="PRINTS" id="PR00723">
    <property type="entry name" value="SUBTILISIN"/>
</dbReference>
<dbReference type="InterPro" id="IPR050131">
    <property type="entry name" value="Peptidase_S8_subtilisin-like"/>
</dbReference>
<dbReference type="InterPro" id="IPR015500">
    <property type="entry name" value="Peptidase_S8_subtilisin-rel"/>
</dbReference>
<dbReference type="InterPro" id="IPR023828">
    <property type="entry name" value="Peptidase_S8_Ser-AS"/>
</dbReference>
<dbReference type="PROSITE" id="PS00138">
    <property type="entry name" value="SUBTILASE_SER"/>
    <property type="match status" value="1"/>
</dbReference>
<feature type="active site" description="Charge relay system" evidence="5">
    <location>
        <position position="381"/>
    </location>
</feature>
<organism evidence="10 11">
    <name type="scientific">Micromonospora viridifaciens</name>
    <dbReference type="NCBI Taxonomy" id="1881"/>
    <lineage>
        <taxon>Bacteria</taxon>
        <taxon>Bacillati</taxon>
        <taxon>Actinomycetota</taxon>
        <taxon>Actinomycetes</taxon>
        <taxon>Micromonosporales</taxon>
        <taxon>Micromonosporaceae</taxon>
        <taxon>Micromonospora</taxon>
    </lineage>
</organism>
<evidence type="ECO:0000256" key="2">
    <source>
        <dbReference type="ARBA" id="ARBA00022670"/>
    </source>
</evidence>
<dbReference type="PROSITE" id="PS00136">
    <property type="entry name" value="SUBTILASE_ASP"/>
    <property type="match status" value="1"/>
</dbReference>
<evidence type="ECO:0000259" key="9">
    <source>
        <dbReference type="Pfam" id="PF00082"/>
    </source>
</evidence>
<sequence>MTPPVVPPSRRARRAVAALATSLVVGGLSLSAVPAHADPAAAPVADKLGSHDRALIAKYAAQHRARAFPAGARQQAPDFVTLMLAVKSGTTEAAARQLTELGADVTRTDAEVGYVKVNVPFALVDQVVALDNVLRVDADELLKLEDTTVDAGTEGAAAGSGGLPAAPTAATPDNNPYMPTRETGSVAFKNEHPSYDGRGVTIGIMDTGIDPTHPALATTTTGERKLVDTVVGTNPLNLIDALFIENTWTLVNTSATSSDRVTGPTAVKQNITWTLPDAGCADMYLKTRLYSGVRLADKTLTGYQGIAFCGTDGSVWVDTDNDRVFAADELIRPYHVDHQIGYLGTDNPATAINERQPFTVEAKQLTSTYVGININTIEVDHGTHVAGITAANGMLGGQMNGQAPGAKLVSMRACTSGGCSSAALTDGMIDLATKYGVDVINMSIGSSPALNDGQSAMALLYNRLIDQTGVQMFVSAGNSGAGSNTVGDPSLADKVVSVGASVSKQTWWANYGSFVHRVNSVFPFSSRGPREDGGFKPDITAPGAAISTVPGWIAEAPVASTGYTLPVGYAMLQGTSMASPQAAGAAALLLSAAKQNGISATPAELRDAIYSTADFNKDEPAIAQGRGQFNVIHAWQHLAKGVADTDDVTASAPVCTVLSGRLVQPNAGSGLYNNCAPGSGGQAVGEARTYEVTLTRTSGPDAALSYDVDLQGNDGTFTAPKKVTLAKDVPTVVEVAAAPATQGIHSAVLTIDNPKTRAVERSVMLAVEAAAPLVAGQTWSAEGTVNRNETITYSVAVPAGTTSLTVNLSGLAADSQTRWWAFTPEGVTGERSSAGTAYCYANYLDGNGCNPLSRTYTNPKAGVWEFVVEARRTSPQFANPYHLEATVTR</sequence>